<keyword evidence="3" id="KW-1185">Reference proteome</keyword>
<comment type="caution">
    <text evidence="2">The sequence shown here is derived from an EMBL/GenBank/DDBJ whole genome shotgun (WGS) entry which is preliminary data.</text>
</comment>
<gene>
    <name evidence="2" type="ORF">F1735_14710</name>
</gene>
<sequence length="137" mass="15287">MLTNSSGFVKRILKIAAVIVALLVVAFGMLRVWWYWPVSVEAKNIVKVTSSQIVEEEVAFCAAFTMTPEQFRAFWKNVRPILTSELHGYAFGSCHFKATEYGKEFIVSAGDVGIVTKGDTSYYYVKKDATNDLSGLD</sequence>
<dbReference type="Proteomes" id="UP000610594">
    <property type="component" value="Unassembled WGS sequence"/>
</dbReference>
<dbReference type="RefSeq" id="WP_167237639.1">
    <property type="nucleotide sequence ID" value="NZ_WHJF01000034.1"/>
</dbReference>
<keyword evidence="1" id="KW-1133">Transmembrane helix</keyword>
<protein>
    <recommendedName>
        <fullName evidence="4">Integron gene cassette protein</fullName>
    </recommendedName>
</protein>
<keyword evidence="1" id="KW-0472">Membrane</keyword>
<proteinExistence type="predicted"/>
<feature type="transmembrane region" description="Helical" evidence="1">
    <location>
        <begin position="12"/>
        <end position="36"/>
    </location>
</feature>
<evidence type="ECO:0000313" key="3">
    <source>
        <dbReference type="Proteomes" id="UP000610594"/>
    </source>
</evidence>
<accession>A0ABX0MU33</accession>
<reference evidence="2 3" key="1">
    <citation type="submission" date="2019-10" db="EMBL/GenBank/DDBJ databases">
        <title>Taxonomy of Antarctic Massilia spp.: description of Massilia rubra sp. nov., Massilia aquatica sp. nov., Massilia mucilaginosa sp. nov., Massilia frigida sp. nov. isolated from streams, lakes and regoliths.</title>
        <authorList>
            <person name="Holochova P."/>
            <person name="Sedlacek I."/>
            <person name="Kralova S."/>
            <person name="Maslanova I."/>
            <person name="Busse H.-J."/>
            <person name="Stankova E."/>
            <person name="Vrbovska V."/>
            <person name="Kovarovic V."/>
            <person name="Bartak M."/>
            <person name="Svec P."/>
            <person name="Pantucek R."/>
        </authorList>
    </citation>
    <scope>NUCLEOTIDE SEQUENCE [LARGE SCALE GENOMIC DNA]</scope>
    <source>
        <strain evidence="2 3">CCM 8694</strain>
    </source>
</reference>
<organism evidence="2 3">
    <name type="scientific">Massilia genomosp. 1</name>
    <dbReference type="NCBI Taxonomy" id="2609280"/>
    <lineage>
        <taxon>Bacteria</taxon>
        <taxon>Pseudomonadati</taxon>
        <taxon>Pseudomonadota</taxon>
        <taxon>Betaproteobacteria</taxon>
        <taxon>Burkholderiales</taxon>
        <taxon>Oxalobacteraceae</taxon>
        <taxon>Telluria group</taxon>
        <taxon>Massilia</taxon>
    </lineage>
</organism>
<evidence type="ECO:0000256" key="1">
    <source>
        <dbReference type="SAM" id="Phobius"/>
    </source>
</evidence>
<evidence type="ECO:0008006" key="4">
    <source>
        <dbReference type="Google" id="ProtNLM"/>
    </source>
</evidence>
<evidence type="ECO:0000313" key="2">
    <source>
        <dbReference type="EMBL" id="NHZ63543.1"/>
    </source>
</evidence>
<name>A0ABX0MU33_9BURK</name>
<dbReference type="EMBL" id="WHJF01000034">
    <property type="protein sequence ID" value="NHZ63543.1"/>
    <property type="molecule type" value="Genomic_DNA"/>
</dbReference>
<keyword evidence="1" id="KW-0812">Transmembrane</keyword>